<reference evidence="3" key="1">
    <citation type="submission" date="2022-06" db="EMBL/GenBank/DDBJ databases">
        <authorList>
            <consortium name="SYNGENTA / RWTH Aachen University"/>
        </authorList>
    </citation>
    <scope>NUCLEOTIDE SEQUENCE</scope>
</reference>
<dbReference type="AlphaFoldDB" id="A0AAV0B0G1"/>
<dbReference type="PANTHER" id="PTHR30466">
    <property type="entry name" value="FLAVIN REDUCTASE"/>
    <property type="match status" value="1"/>
</dbReference>
<dbReference type="GO" id="GO:0042602">
    <property type="term" value="F:riboflavin reductase (NADPH) activity"/>
    <property type="evidence" value="ECO:0007669"/>
    <property type="project" value="TreeGrafter"/>
</dbReference>
<organism evidence="3 4">
    <name type="scientific">Phakopsora pachyrhizi</name>
    <name type="common">Asian soybean rust disease fungus</name>
    <dbReference type="NCBI Taxonomy" id="170000"/>
    <lineage>
        <taxon>Eukaryota</taxon>
        <taxon>Fungi</taxon>
        <taxon>Dikarya</taxon>
        <taxon>Basidiomycota</taxon>
        <taxon>Pucciniomycotina</taxon>
        <taxon>Pucciniomycetes</taxon>
        <taxon>Pucciniales</taxon>
        <taxon>Phakopsoraceae</taxon>
        <taxon>Phakopsora</taxon>
    </lineage>
</organism>
<sequence length="269" mass="30676">MSRKLKFNILSSTNNILKGLTREKLVWITRPSALILPKTFSSPLRDTIPLGRENFKLGKFYHSRCFSGNDQSIDGDEFISEDRRLTRLMRGLSYPVTIVTVRLDSGNLHGTTISSFNSVSIEPCQQLVSFSIRLPSRLATQLFDHPETTLSIHLLDFEHRQIQLAQSFSNQKDSIDRLAFQRLDQLCSIKLNCRVTQKISLLKPAPKEDHKTNGLSDAHQKCENQIGSVIFIAEVLRICEKDKADETSRPLMYHNRLYTTIINNNDKSG</sequence>
<keyword evidence="4" id="KW-1185">Reference proteome</keyword>
<evidence type="ECO:0000313" key="4">
    <source>
        <dbReference type="Proteomes" id="UP001153365"/>
    </source>
</evidence>
<dbReference type="SUPFAM" id="SSF50475">
    <property type="entry name" value="FMN-binding split barrel"/>
    <property type="match status" value="1"/>
</dbReference>
<dbReference type="PANTHER" id="PTHR30466:SF1">
    <property type="entry name" value="FMN REDUCTASE (NADH) RUTF"/>
    <property type="match status" value="1"/>
</dbReference>
<proteinExistence type="predicted"/>
<evidence type="ECO:0000256" key="1">
    <source>
        <dbReference type="ARBA" id="ARBA00023002"/>
    </source>
</evidence>
<dbReference type="GO" id="GO:0010181">
    <property type="term" value="F:FMN binding"/>
    <property type="evidence" value="ECO:0007669"/>
    <property type="project" value="InterPro"/>
</dbReference>
<keyword evidence="1" id="KW-0560">Oxidoreductase</keyword>
<evidence type="ECO:0000313" key="3">
    <source>
        <dbReference type="EMBL" id="CAH7676416.1"/>
    </source>
</evidence>
<dbReference type="InterPro" id="IPR012349">
    <property type="entry name" value="Split_barrel_FMN-bd"/>
</dbReference>
<dbReference type="SMART" id="SM00903">
    <property type="entry name" value="Flavin_Reduct"/>
    <property type="match status" value="1"/>
</dbReference>
<protein>
    <submittedName>
        <fullName evidence="3">Flavin reductase like domain-domain-containing protein</fullName>
    </submittedName>
</protein>
<gene>
    <name evidence="3" type="ORF">PPACK8108_LOCUS11547</name>
</gene>
<dbReference type="Pfam" id="PF01613">
    <property type="entry name" value="Flavin_Reduct"/>
    <property type="match status" value="1"/>
</dbReference>
<dbReference type="Proteomes" id="UP001153365">
    <property type="component" value="Unassembled WGS sequence"/>
</dbReference>
<accession>A0AAV0B0G1</accession>
<dbReference type="EMBL" id="CALTRL010002672">
    <property type="protein sequence ID" value="CAH7676416.1"/>
    <property type="molecule type" value="Genomic_DNA"/>
</dbReference>
<evidence type="ECO:0000259" key="2">
    <source>
        <dbReference type="SMART" id="SM00903"/>
    </source>
</evidence>
<name>A0AAV0B0G1_PHAPC</name>
<comment type="caution">
    <text evidence="3">The sequence shown here is derived from an EMBL/GenBank/DDBJ whole genome shotgun (WGS) entry which is preliminary data.</text>
</comment>
<dbReference type="InterPro" id="IPR002563">
    <property type="entry name" value="Flavin_Rdtase-like_dom"/>
</dbReference>
<feature type="domain" description="Flavin reductase like" evidence="2">
    <location>
        <begin position="89"/>
        <end position="260"/>
    </location>
</feature>
<dbReference type="InterPro" id="IPR050268">
    <property type="entry name" value="NADH-dep_flavin_reductase"/>
</dbReference>
<dbReference type="Gene3D" id="2.30.110.10">
    <property type="entry name" value="Electron Transport, Fmn-binding Protein, Chain A"/>
    <property type="match status" value="1"/>
</dbReference>